<feature type="chain" id="PRO_5047530021" description="Secreted protein" evidence="1">
    <location>
        <begin position="26"/>
        <end position="74"/>
    </location>
</feature>
<name>A0ABT3E2L6_9XANT</name>
<organism evidence="2 3">
    <name type="scientific">Xanthomonas sacchari</name>
    <dbReference type="NCBI Taxonomy" id="56458"/>
    <lineage>
        <taxon>Bacteria</taxon>
        <taxon>Pseudomonadati</taxon>
        <taxon>Pseudomonadota</taxon>
        <taxon>Gammaproteobacteria</taxon>
        <taxon>Lysobacterales</taxon>
        <taxon>Lysobacteraceae</taxon>
        <taxon>Xanthomonas</taxon>
    </lineage>
</organism>
<evidence type="ECO:0008006" key="4">
    <source>
        <dbReference type="Google" id="ProtNLM"/>
    </source>
</evidence>
<sequence length="74" mass="7629">MVAAFFGLSSVLAWPATALSPSASALSPYAVAATPTAVLSVPLATLSAPVELVWTYLMPLPSCRLVTVVLRLVT</sequence>
<keyword evidence="1" id="KW-0732">Signal</keyword>
<feature type="signal peptide" evidence="1">
    <location>
        <begin position="1"/>
        <end position="25"/>
    </location>
</feature>
<gene>
    <name evidence="2" type="ORF">NB700_004360</name>
</gene>
<evidence type="ECO:0000313" key="2">
    <source>
        <dbReference type="EMBL" id="MCW0401804.1"/>
    </source>
</evidence>
<accession>A0ABT3E2L6</accession>
<evidence type="ECO:0000313" key="3">
    <source>
        <dbReference type="Proteomes" id="UP001320843"/>
    </source>
</evidence>
<keyword evidence="3" id="KW-1185">Reference proteome</keyword>
<dbReference type="EMBL" id="JANFWR010000103">
    <property type="protein sequence ID" value="MCW0401804.1"/>
    <property type="molecule type" value="Genomic_DNA"/>
</dbReference>
<reference evidence="2 3" key="1">
    <citation type="submission" date="2022-06" db="EMBL/GenBank/DDBJ databases">
        <title>Dynamics of rice microbiomes reveals core vertical transmitted seed endophytes.</title>
        <authorList>
            <person name="Liao K."/>
            <person name="Zhang X."/>
        </authorList>
    </citation>
    <scope>NUCLEOTIDE SEQUENCE [LARGE SCALE GENOMIC DNA]</scope>
    <source>
        <strain evidence="2 3">YT10-10-1</strain>
    </source>
</reference>
<evidence type="ECO:0000256" key="1">
    <source>
        <dbReference type="SAM" id="SignalP"/>
    </source>
</evidence>
<protein>
    <recommendedName>
        <fullName evidence="4">Secreted protein</fullName>
    </recommendedName>
</protein>
<proteinExistence type="predicted"/>
<dbReference type="Proteomes" id="UP001320843">
    <property type="component" value="Unassembled WGS sequence"/>
</dbReference>
<comment type="caution">
    <text evidence="2">The sequence shown here is derived from an EMBL/GenBank/DDBJ whole genome shotgun (WGS) entry which is preliminary data.</text>
</comment>